<dbReference type="OrthoDB" id="582148at2"/>
<name>A0A3M0GCT5_9ACTN</name>
<evidence type="ECO:0000313" key="2">
    <source>
        <dbReference type="Proteomes" id="UP000275256"/>
    </source>
</evidence>
<keyword evidence="2" id="KW-1185">Reference proteome</keyword>
<dbReference type="EMBL" id="REFW01000003">
    <property type="protein sequence ID" value="RMB58939.1"/>
    <property type="molecule type" value="Genomic_DNA"/>
</dbReference>
<comment type="caution">
    <text evidence="1">The sequence shown here is derived from an EMBL/GenBank/DDBJ whole genome shotgun (WGS) entry which is preliminary data.</text>
</comment>
<dbReference type="AlphaFoldDB" id="A0A3M0GCT5"/>
<dbReference type="Proteomes" id="UP000275256">
    <property type="component" value="Unassembled WGS sequence"/>
</dbReference>
<reference evidence="1 2" key="1">
    <citation type="submission" date="2018-10" db="EMBL/GenBank/DDBJ databases">
        <title>Tessaracoccus antarcticuss sp. nov., isolated from sediment.</title>
        <authorList>
            <person name="Zhou L.Y."/>
            <person name="Du Z.J."/>
        </authorList>
    </citation>
    <scope>NUCLEOTIDE SEQUENCE [LARGE SCALE GENOMIC DNA]</scope>
    <source>
        <strain evidence="1 2">JDX10</strain>
    </source>
</reference>
<evidence type="ECO:0000313" key="1">
    <source>
        <dbReference type="EMBL" id="RMB58939.1"/>
    </source>
</evidence>
<dbReference type="RefSeq" id="WP_121902057.1">
    <property type="nucleotide sequence ID" value="NZ_REFW01000003.1"/>
</dbReference>
<organism evidence="1 2">
    <name type="scientific">Tessaracoccus antarcticus</name>
    <dbReference type="NCBI Taxonomy" id="2479848"/>
    <lineage>
        <taxon>Bacteria</taxon>
        <taxon>Bacillati</taxon>
        <taxon>Actinomycetota</taxon>
        <taxon>Actinomycetes</taxon>
        <taxon>Propionibacteriales</taxon>
        <taxon>Propionibacteriaceae</taxon>
        <taxon>Tessaracoccus</taxon>
    </lineage>
</organism>
<gene>
    <name evidence="1" type="ORF">EAX62_12605</name>
</gene>
<evidence type="ECO:0008006" key="3">
    <source>
        <dbReference type="Google" id="ProtNLM"/>
    </source>
</evidence>
<proteinExistence type="predicted"/>
<accession>A0A3M0GCT5</accession>
<protein>
    <recommendedName>
        <fullName evidence="3">PH domain-containing protein</fullName>
    </recommendedName>
</protein>
<sequence length="115" mass="13241">MTEDQYEDSTLSVNADTLTIRGYYFPWFGAKRVPLSSIRIVTRLPLTTWGGRWRIWGSTTLQYWANLDVRRTRKDTAFTVDIGASIMPFITPERPDQFERVLRAAVPAVPFVVKS</sequence>